<feature type="transmembrane region" description="Helical" evidence="1">
    <location>
        <begin position="16"/>
        <end position="39"/>
    </location>
</feature>
<keyword evidence="4" id="KW-1185">Reference proteome</keyword>
<accession>A0A8J3JAI4</accession>
<dbReference type="EMBL" id="BOMB01000023">
    <property type="protein sequence ID" value="GID13092.1"/>
    <property type="molecule type" value="Genomic_DNA"/>
</dbReference>
<evidence type="ECO:0000259" key="2">
    <source>
        <dbReference type="Pfam" id="PF22599"/>
    </source>
</evidence>
<sequence>MTELPAPEPRKRHTGLVVALAVCVVVAVAGCGVTGVLLYRLYGPDRHDPLWPAGWATARFAVSGSDEVRDETGQLLVLLSGTDTRYAVRSYGVELAARPGQRATLDRLTRALPLRAALYLGPVVSATRASGPCTPVNRYGAACDPGTGQAYTLNAALMDGGGIADATVTRVSGQWAVNVTFTASGQRAFTNATGRYVGKQVAIVVAGVALTAPTVNQAISGPMQLAGGFTGNQAREIAAALRLSRHPVTISHA</sequence>
<reference evidence="3" key="1">
    <citation type="submission" date="2021-01" db="EMBL/GenBank/DDBJ databases">
        <title>Whole genome shotgun sequence of Actinocatenispora rupis NBRC 107355.</title>
        <authorList>
            <person name="Komaki H."/>
            <person name="Tamura T."/>
        </authorList>
    </citation>
    <scope>NUCLEOTIDE SEQUENCE</scope>
    <source>
        <strain evidence="3">NBRC 107355</strain>
    </source>
</reference>
<dbReference type="Pfam" id="PF22599">
    <property type="entry name" value="SecDF_P1_head"/>
    <property type="match status" value="1"/>
</dbReference>
<dbReference type="AlphaFoldDB" id="A0A8J3JAI4"/>
<keyword evidence="1" id="KW-0472">Membrane</keyword>
<keyword evidence="1" id="KW-0812">Transmembrane</keyword>
<name>A0A8J3JAI4_9ACTN</name>
<evidence type="ECO:0000313" key="3">
    <source>
        <dbReference type="EMBL" id="GID13092.1"/>
    </source>
</evidence>
<evidence type="ECO:0000256" key="1">
    <source>
        <dbReference type="SAM" id="Phobius"/>
    </source>
</evidence>
<protein>
    <recommendedName>
        <fullName evidence="2">SecDF P1 head subdomain domain-containing protein</fullName>
    </recommendedName>
</protein>
<evidence type="ECO:0000313" key="4">
    <source>
        <dbReference type="Proteomes" id="UP000612808"/>
    </source>
</evidence>
<comment type="caution">
    <text evidence="3">The sequence shown here is derived from an EMBL/GenBank/DDBJ whole genome shotgun (WGS) entry which is preliminary data.</text>
</comment>
<dbReference type="InterPro" id="IPR054384">
    <property type="entry name" value="SecDF_P1_head"/>
</dbReference>
<feature type="domain" description="SecDF P1 head subdomain" evidence="2">
    <location>
        <begin position="147"/>
        <end position="242"/>
    </location>
</feature>
<dbReference type="Proteomes" id="UP000612808">
    <property type="component" value="Unassembled WGS sequence"/>
</dbReference>
<proteinExistence type="predicted"/>
<gene>
    <name evidence="3" type="ORF">Aru02nite_39810</name>
</gene>
<keyword evidence="1" id="KW-1133">Transmembrane helix</keyword>
<organism evidence="3 4">
    <name type="scientific">Actinocatenispora rupis</name>
    <dbReference type="NCBI Taxonomy" id="519421"/>
    <lineage>
        <taxon>Bacteria</taxon>
        <taxon>Bacillati</taxon>
        <taxon>Actinomycetota</taxon>
        <taxon>Actinomycetes</taxon>
        <taxon>Micromonosporales</taxon>
        <taxon>Micromonosporaceae</taxon>
        <taxon>Actinocatenispora</taxon>
    </lineage>
</organism>
<dbReference type="RefSeq" id="WP_203659789.1">
    <property type="nucleotide sequence ID" value="NZ_BAAAZM010000007.1"/>
</dbReference>
<dbReference type="Gene3D" id="3.30.1360.200">
    <property type="match status" value="1"/>
</dbReference>